<accession>A0A0A9C3N3</accession>
<organism evidence="1">
    <name type="scientific">Arundo donax</name>
    <name type="common">Giant reed</name>
    <name type="synonym">Donax arundinaceus</name>
    <dbReference type="NCBI Taxonomy" id="35708"/>
    <lineage>
        <taxon>Eukaryota</taxon>
        <taxon>Viridiplantae</taxon>
        <taxon>Streptophyta</taxon>
        <taxon>Embryophyta</taxon>
        <taxon>Tracheophyta</taxon>
        <taxon>Spermatophyta</taxon>
        <taxon>Magnoliopsida</taxon>
        <taxon>Liliopsida</taxon>
        <taxon>Poales</taxon>
        <taxon>Poaceae</taxon>
        <taxon>PACMAD clade</taxon>
        <taxon>Arundinoideae</taxon>
        <taxon>Arundineae</taxon>
        <taxon>Arundo</taxon>
    </lineage>
</organism>
<protein>
    <submittedName>
        <fullName evidence="1">Uncharacterized protein</fullName>
    </submittedName>
</protein>
<reference evidence="1" key="2">
    <citation type="journal article" date="2015" name="Data Brief">
        <title>Shoot transcriptome of the giant reed, Arundo donax.</title>
        <authorList>
            <person name="Barrero R.A."/>
            <person name="Guerrero F.D."/>
            <person name="Moolhuijzen P."/>
            <person name="Goolsby J.A."/>
            <person name="Tidwell J."/>
            <person name="Bellgard S.E."/>
            <person name="Bellgard M.I."/>
        </authorList>
    </citation>
    <scope>NUCLEOTIDE SEQUENCE</scope>
    <source>
        <tissue evidence="1">Shoot tissue taken approximately 20 cm above the soil surface</tissue>
    </source>
</reference>
<dbReference type="AlphaFoldDB" id="A0A0A9C3N3"/>
<sequence length="66" mass="7308">MISAILQYIVKLVFSMATSTIKDFPDIQYAVMPIFSIHEISVAFHVSKIYDNHGPTLKIPGIATPS</sequence>
<proteinExistence type="predicted"/>
<reference evidence="1" key="1">
    <citation type="submission" date="2014-09" db="EMBL/GenBank/DDBJ databases">
        <authorList>
            <person name="Magalhaes I.L.F."/>
            <person name="Oliveira U."/>
            <person name="Santos F.R."/>
            <person name="Vidigal T.H.D.A."/>
            <person name="Brescovit A.D."/>
            <person name="Santos A.J."/>
        </authorList>
    </citation>
    <scope>NUCLEOTIDE SEQUENCE</scope>
    <source>
        <tissue evidence="1">Shoot tissue taken approximately 20 cm above the soil surface</tissue>
    </source>
</reference>
<name>A0A0A9C3N3_ARUDO</name>
<evidence type="ECO:0000313" key="1">
    <source>
        <dbReference type="EMBL" id="JAD68005.1"/>
    </source>
</evidence>
<dbReference type="EMBL" id="GBRH01229890">
    <property type="protein sequence ID" value="JAD68005.1"/>
    <property type="molecule type" value="Transcribed_RNA"/>
</dbReference>